<protein>
    <recommendedName>
        <fullName evidence="4">Secreted protein</fullName>
    </recommendedName>
</protein>
<dbReference type="GeneID" id="18763431"/>
<evidence type="ECO:0000313" key="3">
    <source>
        <dbReference type="Proteomes" id="UP000006753"/>
    </source>
</evidence>
<name>K1WN18_MARBU</name>
<sequence length="101" mass="11050">MAGPRNSSRLSFMAVMAMTKCLSAGFEDAICGSIRAAVLIGNTPGRAGRRARHLGGLKSRAGIQRRCWMDLRPRSRVVFTLTYPSQLPFCVGNGWCYEGII</sequence>
<feature type="signal peptide" evidence="1">
    <location>
        <begin position="1"/>
        <end position="24"/>
    </location>
</feature>
<dbReference type="KEGG" id="mbe:MBM_07496"/>
<evidence type="ECO:0000256" key="1">
    <source>
        <dbReference type="SAM" id="SignalP"/>
    </source>
</evidence>
<keyword evidence="3" id="KW-1185">Reference proteome</keyword>
<proteinExistence type="predicted"/>
<reference evidence="2 3" key="1">
    <citation type="journal article" date="2012" name="BMC Genomics">
        <title>Sequencing the genome of Marssonina brunnea reveals fungus-poplar co-evolution.</title>
        <authorList>
            <person name="Zhu S."/>
            <person name="Cao Y.-Z."/>
            <person name="Jiang C."/>
            <person name="Tan B.-Y."/>
            <person name="Wang Z."/>
            <person name="Feng S."/>
            <person name="Zhang L."/>
            <person name="Su X.-H."/>
            <person name="Brejova B."/>
            <person name="Vinar T."/>
            <person name="Xu M."/>
            <person name="Wang M.-X."/>
            <person name="Zhang S.-G."/>
            <person name="Huang M.-R."/>
            <person name="Wu R."/>
            <person name="Zhou Y."/>
        </authorList>
    </citation>
    <scope>NUCLEOTIDE SEQUENCE [LARGE SCALE GENOMIC DNA]</scope>
    <source>
        <strain evidence="2 3">MB_m1</strain>
    </source>
</reference>
<keyword evidence="1" id="KW-0732">Signal</keyword>
<dbReference type="OrthoDB" id="10569745at2759"/>
<gene>
    <name evidence="2" type="ORF">MBM_07496</name>
</gene>
<accession>K1WN18</accession>
<evidence type="ECO:0000313" key="2">
    <source>
        <dbReference type="EMBL" id="EKD14266.1"/>
    </source>
</evidence>
<evidence type="ECO:0008006" key="4">
    <source>
        <dbReference type="Google" id="ProtNLM"/>
    </source>
</evidence>
<dbReference type="Proteomes" id="UP000006753">
    <property type="component" value="Unassembled WGS sequence"/>
</dbReference>
<dbReference type="RefSeq" id="XP_007295385.1">
    <property type="nucleotide sequence ID" value="XM_007295323.1"/>
</dbReference>
<dbReference type="InParanoid" id="K1WN18"/>
<dbReference type="HOGENOM" id="CLU_2292279_0_0_1"/>
<feature type="chain" id="PRO_5003854546" description="Secreted protein" evidence="1">
    <location>
        <begin position="25"/>
        <end position="101"/>
    </location>
</feature>
<dbReference type="AlphaFoldDB" id="K1WN18"/>
<organism evidence="2 3">
    <name type="scientific">Marssonina brunnea f. sp. multigermtubi (strain MB_m1)</name>
    <name type="common">Marssonina leaf spot fungus</name>
    <dbReference type="NCBI Taxonomy" id="1072389"/>
    <lineage>
        <taxon>Eukaryota</taxon>
        <taxon>Fungi</taxon>
        <taxon>Dikarya</taxon>
        <taxon>Ascomycota</taxon>
        <taxon>Pezizomycotina</taxon>
        <taxon>Leotiomycetes</taxon>
        <taxon>Helotiales</taxon>
        <taxon>Drepanopezizaceae</taxon>
        <taxon>Drepanopeziza</taxon>
    </lineage>
</organism>
<dbReference type="EMBL" id="JH921446">
    <property type="protein sequence ID" value="EKD14266.1"/>
    <property type="molecule type" value="Genomic_DNA"/>
</dbReference>